<evidence type="ECO:0000313" key="2">
    <source>
        <dbReference type="EMBL" id="GEC18729.1"/>
    </source>
</evidence>
<dbReference type="Gene3D" id="3.20.20.30">
    <property type="entry name" value="Luciferase-like domain"/>
    <property type="match status" value="1"/>
</dbReference>
<dbReference type="Pfam" id="PF00296">
    <property type="entry name" value="Bac_luciferase"/>
    <property type="match status" value="1"/>
</dbReference>
<sequence length="334" mass="35523">MTERLGVAVHGGNLDTAAGAAARAEERGFESVWTTEFYDRSATVSLAAMALRTSSITIASGIAYAVGRSPLVLAAEARDLAELSGGRLVLGLGTGTRTMQRDWHGVDGASPAPRVEELVPLLRRIWAMDASGVRHEGRFYRMALQPTAEVTPAAPIPVYLAGFNARMVQAAGAVADGLVGHPIFTRRYVEDVVRPALAAGAARTGRTGEVPVAGYVITSVADDGDRARRDAAAQIAFYTVVRTYAPLVELEGFTAEVAAVRDAWKARDHDAMIAAVSPAMLDRMAVAGTPDEVRDRMTGFHGLYDRLLCYVPSYGLSTAETGERVDAAIDTFGR</sequence>
<dbReference type="CDD" id="cd01097">
    <property type="entry name" value="Tetrahydromethanopterin_reductase"/>
    <property type="match status" value="1"/>
</dbReference>
<dbReference type="PANTHER" id="PTHR43244">
    <property type="match status" value="1"/>
</dbReference>
<name>A0A4Y3WLF6_9PSEU</name>
<protein>
    <submittedName>
        <fullName evidence="2">Luciferase-like protein</fullName>
    </submittedName>
</protein>
<dbReference type="InterPro" id="IPR050564">
    <property type="entry name" value="F420-G6PD/mer"/>
</dbReference>
<dbReference type="Proteomes" id="UP000320338">
    <property type="component" value="Unassembled WGS sequence"/>
</dbReference>
<gene>
    <name evidence="2" type="ORF">PHY01_10120</name>
</gene>
<feature type="domain" description="Luciferase-like" evidence="1">
    <location>
        <begin position="10"/>
        <end position="303"/>
    </location>
</feature>
<evidence type="ECO:0000259" key="1">
    <source>
        <dbReference type="Pfam" id="PF00296"/>
    </source>
</evidence>
<evidence type="ECO:0000313" key="3">
    <source>
        <dbReference type="Proteomes" id="UP000320338"/>
    </source>
</evidence>
<accession>A0A4Y3WLF6</accession>
<dbReference type="InterPro" id="IPR036661">
    <property type="entry name" value="Luciferase-like_sf"/>
</dbReference>
<dbReference type="InterPro" id="IPR011251">
    <property type="entry name" value="Luciferase-like_dom"/>
</dbReference>
<proteinExistence type="predicted"/>
<reference evidence="2 3" key="1">
    <citation type="submission" date="2019-06" db="EMBL/GenBank/DDBJ databases">
        <title>Whole genome shotgun sequence of Pseudonocardia hydrocarbonoxydans NBRC 14498.</title>
        <authorList>
            <person name="Hosoyama A."/>
            <person name="Uohara A."/>
            <person name="Ohji S."/>
            <person name="Ichikawa N."/>
        </authorList>
    </citation>
    <scope>NUCLEOTIDE SEQUENCE [LARGE SCALE GENOMIC DNA]</scope>
    <source>
        <strain evidence="2 3">NBRC 14498</strain>
    </source>
</reference>
<dbReference type="PANTHER" id="PTHR43244:SF2">
    <property type="entry name" value="CONSERVED HYPOTHETICAL ALANINE AND PROLINE-RICH PROTEIN"/>
    <property type="match status" value="1"/>
</dbReference>
<comment type="caution">
    <text evidence="2">The sequence shown here is derived from an EMBL/GenBank/DDBJ whole genome shotgun (WGS) entry which is preliminary data.</text>
</comment>
<dbReference type="RefSeq" id="WP_141277345.1">
    <property type="nucleotide sequence ID" value="NZ_BAAARZ010000067.1"/>
</dbReference>
<dbReference type="GO" id="GO:0016705">
    <property type="term" value="F:oxidoreductase activity, acting on paired donors, with incorporation or reduction of molecular oxygen"/>
    <property type="evidence" value="ECO:0007669"/>
    <property type="project" value="InterPro"/>
</dbReference>
<dbReference type="AlphaFoldDB" id="A0A4Y3WLF6"/>
<dbReference type="SUPFAM" id="SSF51679">
    <property type="entry name" value="Bacterial luciferase-like"/>
    <property type="match status" value="1"/>
</dbReference>
<dbReference type="OrthoDB" id="3284378at2"/>
<dbReference type="EMBL" id="BJNG01000008">
    <property type="protein sequence ID" value="GEC18729.1"/>
    <property type="molecule type" value="Genomic_DNA"/>
</dbReference>
<keyword evidence="3" id="KW-1185">Reference proteome</keyword>
<organism evidence="2 3">
    <name type="scientific">Pseudonocardia hydrocarbonoxydans</name>
    <dbReference type="NCBI Taxonomy" id="76726"/>
    <lineage>
        <taxon>Bacteria</taxon>
        <taxon>Bacillati</taxon>
        <taxon>Actinomycetota</taxon>
        <taxon>Actinomycetes</taxon>
        <taxon>Pseudonocardiales</taxon>
        <taxon>Pseudonocardiaceae</taxon>
        <taxon>Pseudonocardia</taxon>
    </lineage>
</organism>